<organism evidence="2 3">
    <name type="scientific">Nocardioides taihuensis</name>
    <dbReference type="NCBI Taxonomy" id="1835606"/>
    <lineage>
        <taxon>Bacteria</taxon>
        <taxon>Bacillati</taxon>
        <taxon>Actinomycetota</taxon>
        <taxon>Actinomycetes</taxon>
        <taxon>Propionibacteriales</taxon>
        <taxon>Nocardioidaceae</taxon>
        <taxon>Nocardioides</taxon>
    </lineage>
</organism>
<dbReference type="InterPro" id="IPR003033">
    <property type="entry name" value="SCP2_sterol-bd_dom"/>
</dbReference>
<dbReference type="InterPro" id="IPR036527">
    <property type="entry name" value="SCP2_sterol-bd_dom_sf"/>
</dbReference>
<feature type="domain" description="SCP2" evidence="1">
    <location>
        <begin position="236"/>
        <end position="314"/>
    </location>
</feature>
<feature type="domain" description="SCP2" evidence="1">
    <location>
        <begin position="63"/>
        <end position="160"/>
    </location>
</feature>
<evidence type="ECO:0000313" key="2">
    <source>
        <dbReference type="EMBL" id="MFC5178729.1"/>
    </source>
</evidence>
<keyword evidence="3" id="KW-1185">Reference proteome</keyword>
<dbReference type="PANTHER" id="PTHR10094">
    <property type="entry name" value="STEROL CARRIER PROTEIN 2 SCP-2 FAMILY PROTEIN"/>
    <property type="match status" value="1"/>
</dbReference>
<dbReference type="SUPFAM" id="SSF55718">
    <property type="entry name" value="SCP-like"/>
    <property type="match status" value="2"/>
</dbReference>
<evidence type="ECO:0000259" key="1">
    <source>
        <dbReference type="Pfam" id="PF02036"/>
    </source>
</evidence>
<sequence>MPVVTLESLRTADAEAAARFFAEVDPEQLVAGVAATGDDALLDLIGREEVRSAAVVGILERLHEYAVPERLAALEGVVRFDLERRGKLLERHALHFAAGALTTVPRVAAGAHADVVMRTSLLRFVRLVTGERNAGLEYLAGHLDIEGDADLALAVGGLFQVPGTHRVAVDPRALDPVAVATVLARVKPDHLRKVMRSGFRDVVLGEIFRRLPDFLDPHRARKADLTVGFRLLGHPAGEIERYVVRVAAGAATVTEVQGHDDGGAGERHATVTLEGHDFLRLATGHLSPITGVLKGQLKVRGDKARALQLAGLFDIPSAP</sequence>
<proteinExistence type="predicted"/>
<evidence type="ECO:0000313" key="3">
    <source>
        <dbReference type="Proteomes" id="UP001596087"/>
    </source>
</evidence>
<dbReference type="EMBL" id="JBHSKD010000027">
    <property type="protein sequence ID" value="MFC5178729.1"/>
    <property type="molecule type" value="Genomic_DNA"/>
</dbReference>
<dbReference type="Proteomes" id="UP001596087">
    <property type="component" value="Unassembled WGS sequence"/>
</dbReference>
<reference evidence="3" key="1">
    <citation type="journal article" date="2019" name="Int. J. Syst. Evol. Microbiol.">
        <title>The Global Catalogue of Microorganisms (GCM) 10K type strain sequencing project: providing services to taxonomists for standard genome sequencing and annotation.</title>
        <authorList>
            <consortium name="The Broad Institute Genomics Platform"/>
            <consortium name="The Broad Institute Genome Sequencing Center for Infectious Disease"/>
            <person name="Wu L."/>
            <person name="Ma J."/>
        </authorList>
    </citation>
    <scope>NUCLEOTIDE SEQUENCE [LARGE SCALE GENOMIC DNA]</scope>
    <source>
        <strain evidence="3">DFY41</strain>
    </source>
</reference>
<dbReference type="PANTHER" id="PTHR10094:SF25">
    <property type="entry name" value="SCP2 STEROL-BINDING DOMAIN-CONTAINING PROTEIN 1"/>
    <property type="match status" value="1"/>
</dbReference>
<dbReference type="Gene3D" id="3.30.1050.10">
    <property type="entry name" value="SCP2 sterol-binding domain"/>
    <property type="match status" value="2"/>
</dbReference>
<accession>A0ABW0BN31</accession>
<dbReference type="Pfam" id="PF02036">
    <property type="entry name" value="SCP2"/>
    <property type="match status" value="2"/>
</dbReference>
<comment type="caution">
    <text evidence="2">The sequence shown here is derived from an EMBL/GenBank/DDBJ whole genome shotgun (WGS) entry which is preliminary data.</text>
</comment>
<dbReference type="RefSeq" id="WP_378592433.1">
    <property type="nucleotide sequence ID" value="NZ_JBHSKD010000027.1"/>
</dbReference>
<name>A0ABW0BN31_9ACTN</name>
<protein>
    <submittedName>
        <fullName evidence="2">SCP2 sterol-binding domain-containing protein</fullName>
    </submittedName>
</protein>
<gene>
    <name evidence="2" type="ORF">ACFPGP_18760</name>
</gene>